<dbReference type="EMBL" id="CM016555">
    <property type="protein sequence ID" value="TKW23271.1"/>
    <property type="molecule type" value="Genomic_DNA"/>
</dbReference>
<protein>
    <recommendedName>
        <fullName evidence="2">Plastocyanin-like domain-containing protein</fullName>
    </recommendedName>
</protein>
<evidence type="ECO:0000256" key="1">
    <source>
        <dbReference type="ARBA" id="ARBA00010609"/>
    </source>
</evidence>
<dbReference type="EMBL" id="CM016555">
    <property type="protein sequence ID" value="TKW23272.1"/>
    <property type="molecule type" value="Genomic_DNA"/>
</dbReference>
<name>A0A4U6V4K6_SETVI</name>
<dbReference type="InterPro" id="IPR008972">
    <property type="entry name" value="Cupredoxin"/>
</dbReference>
<sequence length="274" mass="30635">MRADEHLFITLALGTVCRDGRQFCTRMASPEDKVLSTMNNISFQLPMVETSLLEKHYYNSSDMYTFQVLPDRPPMAFNYTDETLIPLGPKEAQLEPTSQATVVRRFRYGTTVEVVFQNTALMSSDSNPMHLHGHNMFVLAQGIGTYNATRDVERYNLVDPPVRNTVQVPRLGWAAIRFVTDNPERDRDRRHITAMAAGDGKELESNNQKLNPGEDDLNVGSRYSIWSAASAELAYTCTTAAGTCFAGLHSAMSSLQIHHGKASNWHQGLLLVVH</sequence>
<evidence type="ECO:0000259" key="2">
    <source>
        <dbReference type="Pfam" id="PF07731"/>
    </source>
</evidence>
<comment type="similarity">
    <text evidence="1">Belongs to the multicopper oxidase family.</text>
</comment>
<dbReference type="Gramene" id="TKW23271">
    <property type="protein sequence ID" value="TKW23271"/>
    <property type="gene ID" value="SEVIR_4G282000v2"/>
</dbReference>
<evidence type="ECO:0000313" key="3">
    <source>
        <dbReference type="EMBL" id="TKW23272.1"/>
    </source>
</evidence>
<dbReference type="PANTHER" id="PTHR11709">
    <property type="entry name" value="MULTI-COPPER OXIDASE"/>
    <property type="match status" value="1"/>
</dbReference>
<reference evidence="3 4" key="1">
    <citation type="submission" date="2019-03" db="EMBL/GenBank/DDBJ databases">
        <title>WGS assembly of Setaria viridis.</title>
        <authorList>
            <person name="Huang P."/>
            <person name="Jenkins J."/>
            <person name="Grimwood J."/>
            <person name="Barry K."/>
            <person name="Healey A."/>
            <person name="Mamidi S."/>
            <person name="Sreedasyam A."/>
            <person name="Shu S."/>
            <person name="Feldman M."/>
            <person name="Wu J."/>
            <person name="Yu Y."/>
            <person name="Chen C."/>
            <person name="Johnson J."/>
            <person name="Rokhsar D."/>
            <person name="Baxter I."/>
            <person name="Schmutz J."/>
            <person name="Brutnell T."/>
            <person name="Kellogg E."/>
        </authorList>
    </citation>
    <scope>NUCLEOTIDE SEQUENCE [LARGE SCALE GENOMIC DNA]</scope>
    <source>
        <strain evidence="4">cv. A10</strain>
    </source>
</reference>
<keyword evidence="4" id="KW-1185">Reference proteome</keyword>
<dbReference type="Proteomes" id="UP000298652">
    <property type="component" value="Chromosome 4"/>
</dbReference>
<dbReference type="GO" id="GO:0016491">
    <property type="term" value="F:oxidoreductase activity"/>
    <property type="evidence" value="ECO:0007669"/>
    <property type="project" value="InterPro"/>
</dbReference>
<organism evidence="3 4">
    <name type="scientific">Setaria viridis</name>
    <name type="common">Green bristlegrass</name>
    <name type="synonym">Setaria italica subsp. viridis</name>
    <dbReference type="NCBI Taxonomy" id="4556"/>
    <lineage>
        <taxon>Eukaryota</taxon>
        <taxon>Viridiplantae</taxon>
        <taxon>Streptophyta</taxon>
        <taxon>Embryophyta</taxon>
        <taxon>Tracheophyta</taxon>
        <taxon>Spermatophyta</taxon>
        <taxon>Magnoliopsida</taxon>
        <taxon>Liliopsida</taxon>
        <taxon>Poales</taxon>
        <taxon>Poaceae</taxon>
        <taxon>PACMAD clade</taxon>
        <taxon>Panicoideae</taxon>
        <taxon>Panicodae</taxon>
        <taxon>Paniceae</taxon>
        <taxon>Cenchrinae</taxon>
        <taxon>Setaria</taxon>
    </lineage>
</organism>
<dbReference type="SUPFAM" id="SSF49503">
    <property type="entry name" value="Cupredoxins"/>
    <property type="match status" value="1"/>
</dbReference>
<dbReference type="PANTHER" id="PTHR11709:SF356">
    <property type="entry name" value="LACCASE"/>
    <property type="match status" value="1"/>
</dbReference>
<dbReference type="GO" id="GO:0005507">
    <property type="term" value="F:copper ion binding"/>
    <property type="evidence" value="ECO:0007669"/>
    <property type="project" value="InterPro"/>
</dbReference>
<dbReference type="Pfam" id="PF07731">
    <property type="entry name" value="Cu-oxidase_2"/>
    <property type="match status" value="1"/>
</dbReference>
<proteinExistence type="inferred from homology"/>
<accession>A0A4U6V4K6</accession>
<dbReference type="Gramene" id="TKW23272">
    <property type="protein sequence ID" value="TKW23272"/>
    <property type="gene ID" value="SEVIR_4G282000v2"/>
</dbReference>
<dbReference type="Gene3D" id="2.60.40.420">
    <property type="entry name" value="Cupredoxins - blue copper proteins"/>
    <property type="match status" value="1"/>
</dbReference>
<dbReference type="AlphaFoldDB" id="A0A4U6V4K6"/>
<dbReference type="InterPro" id="IPR045087">
    <property type="entry name" value="Cu-oxidase_fam"/>
</dbReference>
<dbReference type="InterPro" id="IPR011706">
    <property type="entry name" value="Cu-oxidase_C"/>
</dbReference>
<gene>
    <name evidence="3" type="ORF">SEVIR_4G282000v2</name>
</gene>
<evidence type="ECO:0000313" key="4">
    <source>
        <dbReference type="Proteomes" id="UP000298652"/>
    </source>
</evidence>
<feature type="domain" description="Plastocyanin-like" evidence="2">
    <location>
        <begin position="70"/>
        <end position="184"/>
    </location>
</feature>